<dbReference type="SUPFAM" id="SSF49265">
    <property type="entry name" value="Fibronectin type III"/>
    <property type="match status" value="1"/>
</dbReference>
<feature type="compositionally biased region" description="Basic and acidic residues" evidence="4">
    <location>
        <begin position="1749"/>
        <end position="1760"/>
    </location>
</feature>
<dbReference type="CDD" id="cd00096">
    <property type="entry name" value="Ig"/>
    <property type="match status" value="3"/>
</dbReference>
<dbReference type="HOGENOM" id="CLU_001711_0_0_1"/>
<feature type="chain" id="PRO_5004869696" evidence="5">
    <location>
        <begin position="26"/>
        <end position="2042"/>
    </location>
</feature>
<feature type="domain" description="Ig-like" evidence="6">
    <location>
        <begin position="22"/>
        <end position="117"/>
    </location>
</feature>
<dbReference type="CDD" id="cd00063">
    <property type="entry name" value="FN3"/>
    <property type="match status" value="2"/>
</dbReference>
<dbReference type="Pfam" id="PF13927">
    <property type="entry name" value="Ig_3"/>
    <property type="match status" value="3"/>
</dbReference>
<dbReference type="FunFam" id="2.60.40.10:FF:000226">
    <property type="entry name" value="protein turtle homolog B"/>
    <property type="match status" value="1"/>
</dbReference>
<feature type="compositionally biased region" description="Polar residues" evidence="4">
    <location>
        <begin position="1876"/>
        <end position="1894"/>
    </location>
</feature>
<feature type="compositionally biased region" description="Polar residues" evidence="4">
    <location>
        <begin position="1507"/>
        <end position="1520"/>
    </location>
</feature>
<keyword evidence="1" id="KW-0677">Repeat</keyword>
<dbReference type="PROSITE" id="PS50835">
    <property type="entry name" value="IG_LIKE"/>
    <property type="match status" value="5"/>
</dbReference>
<dbReference type="FunFam" id="2.60.40.10:FF:000323">
    <property type="entry name" value="Immunoglobulin superfamily member 9B"/>
    <property type="match status" value="1"/>
</dbReference>
<dbReference type="PROSITE" id="PS50853">
    <property type="entry name" value="FN3"/>
    <property type="match status" value="2"/>
</dbReference>
<evidence type="ECO:0000256" key="5">
    <source>
        <dbReference type="SAM" id="SignalP"/>
    </source>
</evidence>
<dbReference type="InterPro" id="IPR036179">
    <property type="entry name" value="Ig-like_dom_sf"/>
</dbReference>
<dbReference type="SMART" id="SM00406">
    <property type="entry name" value="IGv"/>
    <property type="match status" value="2"/>
</dbReference>
<feature type="region of interest" description="Disordered" evidence="4">
    <location>
        <begin position="1985"/>
        <end position="2005"/>
    </location>
</feature>
<evidence type="ECO:0000256" key="3">
    <source>
        <dbReference type="ARBA" id="ARBA00023319"/>
    </source>
</evidence>
<feature type="compositionally biased region" description="Low complexity" evidence="4">
    <location>
        <begin position="1990"/>
        <end position="1999"/>
    </location>
</feature>
<dbReference type="InterPro" id="IPR003961">
    <property type="entry name" value="FN3_dom"/>
</dbReference>
<dbReference type="InterPro" id="IPR007110">
    <property type="entry name" value="Ig-like_dom"/>
</dbReference>
<keyword evidence="5" id="KW-0732">Signal</keyword>
<feature type="domain" description="Fibronectin type-III" evidence="7">
    <location>
        <begin position="622"/>
        <end position="714"/>
    </location>
</feature>
<feature type="domain" description="Ig-like" evidence="6">
    <location>
        <begin position="230"/>
        <end position="322"/>
    </location>
</feature>
<feature type="domain" description="Ig-like" evidence="6">
    <location>
        <begin position="141"/>
        <end position="226"/>
    </location>
</feature>
<feature type="domain" description="Fibronectin type-III" evidence="7">
    <location>
        <begin position="511"/>
        <end position="606"/>
    </location>
</feature>
<feature type="region of interest" description="Disordered" evidence="4">
    <location>
        <begin position="1068"/>
        <end position="1102"/>
    </location>
</feature>
<feature type="region of interest" description="Disordered" evidence="4">
    <location>
        <begin position="1485"/>
        <end position="1526"/>
    </location>
</feature>
<reference evidence="8" key="2">
    <citation type="submission" date="2025-08" db="UniProtKB">
        <authorList>
            <consortium name="Ensembl"/>
        </authorList>
    </citation>
    <scope>IDENTIFICATION</scope>
</reference>
<evidence type="ECO:0000313" key="9">
    <source>
        <dbReference type="Proteomes" id="UP000018468"/>
    </source>
</evidence>
<evidence type="ECO:0000313" key="8">
    <source>
        <dbReference type="Ensembl" id="ENSLOCP00000019831.1"/>
    </source>
</evidence>
<name>W5NGS2_LEPOC</name>
<feature type="region of interest" description="Disordered" evidence="4">
    <location>
        <begin position="759"/>
        <end position="788"/>
    </location>
</feature>
<feature type="region of interest" description="Disordered" evidence="4">
    <location>
        <begin position="1840"/>
        <end position="1923"/>
    </location>
</feature>
<feature type="domain" description="Ig-like" evidence="6">
    <location>
        <begin position="326"/>
        <end position="417"/>
    </location>
</feature>
<evidence type="ECO:0000259" key="6">
    <source>
        <dbReference type="PROSITE" id="PS50835"/>
    </source>
</evidence>
<dbReference type="SMART" id="SM00409">
    <property type="entry name" value="IG"/>
    <property type="match status" value="5"/>
</dbReference>
<dbReference type="SMART" id="SM00408">
    <property type="entry name" value="IGc2"/>
    <property type="match status" value="4"/>
</dbReference>
<evidence type="ECO:0000256" key="4">
    <source>
        <dbReference type="SAM" id="MobiDB-lite"/>
    </source>
</evidence>
<feature type="compositionally biased region" description="Basic and acidic residues" evidence="4">
    <location>
        <begin position="1089"/>
        <end position="1101"/>
    </location>
</feature>
<feature type="region of interest" description="Disordered" evidence="4">
    <location>
        <begin position="606"/>
        <end position="626"/>
    </location>
</feature>
<dbReference type="InterPro" id="IPR036116">
    <property type="entry name" value="FN3_sf"/>
</dbReference>
<feature type="region of interest" description="Disordered" evidence="4">
    <location>
        <begin position="2022"/>
        <end position="2042"/>
    </location>
</feature>
<feature type="compositionally biased region" description="Basic and acidic residues" evidence="4">
    <location>
        <begin position="1485"/>
        <end position="1506"/>
    </location>
</feature>
<dbReference type="GeneTree" id="ENSGT00940000165064"/>
<dbReference type="Gene3D" id="2.60.40.10">
    <property type="entry name" value="Immunoglobulins"/>
    <property type="match status" value="7"/>
</dbReference>
<feature type="domain" description="Ig-like" evidence="6">
    <location>
        <begin position="422"/>
        <end position="506"/>
    </location>
</feature>
<feature type="compositionally biased region" description="Basic and acidic residues" evidence="4">
    <location>
        <begin position="1351"/>
        <end position="1375"/>
    </location>
</feature>
<feature type="compositionally biased region" description="Low complexity" evidence="4">
    <location>
        <begin position="1895"/>
        <end position="1907"/>
    </location>
</feature>
<evidence type="ECO:0000256" key="2">
    <source>
        <dbReference type="ARBA" id="ARBA00023157"/>
    </source>
</evidence>
<dbReference type="SMART" id="SM00060">
    <property type="entry name" value="FN3"/>
    <property type="match status" value="2"/>
</dbReference>
<dbReference type="Bgee" id="ENSLOCG00000016092">
    <property type="expression patterns" value="Expressed in camera-type eye and 7 other cell types or tissues"/>
</dbReference>
<keyword evidence="3" id="KW-0393">Immunoglobulin domain</keyword>
<dbReference type="InterPro" id="IPR003599">
    <property type="entry name" value="Ig_sub"/>
</dbReference>
<feature type="compositionally biased region" description="Basic and acidic residues" evidence="4">
    <location>
        <begin position="813"/>
        <end position="825"/>
    </location>
</feature>
<accession>W5NGS2</accession>
<dbReference type="PANTHER" id="PTHR44170:SF41">
    <property type="entry name" value="PROTEIN TURTLE HOMOLOG A"/>
    <property type="match status" value="1"/>
</dbReference>
<feature type="region of interest" description="Disordered" evidence="4">
    <location>
        <begin position="1317"/>
        <end position="1375"/>
    </location>
</feature>
<dbReference type="Pfam" id="PF00041">
    <property type="entry name" value="fn3"/>
    <property type="match status" value="2"/>
</dbReference>
<reference evidence="8" key="3">
    <citation type="submission" date="2025-09" db="UniProtKB">
        <authorList>
            <consortium name="Ensembl"/>
        </authorList>
    </citation>
    <scope>IDENTIFICATION</scope>
</reference>
<feature type="signal peptide" evidence="5">
    <location>
        <begin position="1"/>
        <end position="25"/>
    </location>
</feature>
<organism evidence="8 9">
    <name type="scientific">Lepisosteus oculatus</name>
    <name type="common">Spotted gar</name>
    <dbReference type="NCBI Taxonomy" id="7918"/>
    <lineage>
        <taxon>Eukaryota</taxon>
        <taxon>Metazoa</taxon>
        <taxon>Chordata</taxon>
        <taxon>Craniata</taxon>
        <taxon>Vertebrata</taxon>
        <taxon>Euteleostomi</taxon>
        <taxon>Actinopterygii</taxon>
        <taxon>Neopterygii</taxon>
        <taxon>Holostei</taxon>
        <taxon>Semionotiformes</taxon>
        <taxon>Lepisosteidae</taxon>
        <taxon>Lepisosteus</taxon>
    </lineage>
</organism>
<dbReference type="Ensembl" id="ENSLOCT00000019864.1">
    <property type="protein sequence ID" value="ENSLOCP00000019831.1"/>
    <property type="gene ID" value="ENSLOCG00000016092.1"/>
</dbReference>
<feature type="region of interest" description="Disordered" evidence="4">
    <location>
        <begin position="1733"/>
        <end position="1766"/>
    </location>
</feature>
<proteinExistence type="predicted"/>
<keyword evidence="9" id="KW-1185">Reference proteome</keyword>
<reference evidence="9" key="1">
    <citation type="submission" date="2011-12" db="EMBL/GenBank/DDBJ databases">
        <title>The Draft Genome of Lepisosteus oculatus.</title>
        <authorList>
            <consortium name="The Broad Institute Genome Assembly &amp; Analysis Group"/>
            <consortium name="Computational R&amp;D Group"/>
            <consortium name="and Sequencing Platform"/>
            <person name="Di Palma F."/>
            <person name="Alfoldi J."/>
            <person name="Johnson J."/>
            <person name="Berlin A."/>
            <person name="Gnerre S."/>
            <person name="Jaffe D."/>
            <person name="MacCallum I."/>
            <person name="Young S."/>
            <person name="Walker B.J."/>
            <person name="Lander E.S."/>
            <person name="Lindblad-Toh K."/>
        </authorList>
    </citation>
    <scope>NUCLEOTIDE SEQUENCE [LARGE SCALE GENOMIC DNA]</scope>
</reference>
<feature type="region of interest" description="Disordered" evidence="4">
    <location>
        <begin position="805"/>
        <end position="827"/>
    </location>
</feature>
<feature type="compositionally biased region" description="Pro residues" evidence="4">
    <location>
        <begin position="608"/>
        <end position="621"/>
    </location>
</feature>
<keyword evidence="2" id="KW-1015">Disulfide bond</keyword>
<dbReference type="SUPFAM" id="SSF48726">
    <property type="entry name" value="Immunoglobulin"/>
    <property type="match status" value="5"/>
</dbReference>
<evidence type="ECO:0000259" key="7">
    <source>
        <dbReference type="PROSITE" id="PS50853"/>
    </source>
</evidence>
<feature type="compositionally biased region" description="Basic and acidic residues" evidence="4">
    <location>
        <begin position="1911"/>
        <end position="1923"/>
    </location>
</feature>
<protein>
    <submittedName>
        <fullName evidence="8">Immunoglobulin superfamily, member 9a</fullName>
    </submittedName>
</protein>
<sequence length="2042" mass="226327">MRRTHLWIAGVITAAALCFLCPTLGADSVVRSRVGGSAVLGCSLSPPATDNTTPRLFPLHVVEWVRLGYAVPVLIKFGVYSPRVHPNYRGRVSLERGASLRIDGLQLDDEGWFECRILLLDRQTDEFQNGTWTFLSITAPPVFFKTPPPILEVLEGEPLILTCGAHGNPPPIITWRKDDTLIENGDNAQVTNGSLSLFSVSRDKAGIYKCHVSNEEGNLTHSSQLLVKGPPVIVIPPEDTTLNMSQDAVLRCQAEAYPSNLTYLWWKQGENVFHIDLLKTRVKVLVDGTLLIQSVTPDDAGNYTCVPTNGLLTPPTASAYLTVKHPAQVLPMPEETYLPVGMEGVITCPVRAEPPMLFVNWTKDGHLLNLDMFPGWMVNSEGSVFITAANDDAVGMYTCTAYNSYGTMGQSSPTKVVLQDPPSFRVTPRAEYLQEVGRDLVIPCEAHGDPSPNITWSKVGSAPRSPFRTAQNGSLIMRPLSKDHQGTWECSARNRVAAVSTRTAVSVLGTSPHAVSAVTLVPGTNRMNVSWEPGFDGGYSQKFTVWVKQVSRGKHEWTSLPVPPSQSYLLVTGLLPGTGYQFSILPQNKLGSGPFSEIITASTLVPKTKPPPTVKSPPLLTPPRSLSANQSSKGVVLQWLPPLAESTTVTGFILQSRREKGEWVVLEGFIEANQSEILVQGLLKDCNYELRMLSRDGQMISEPSESVNISTAGMDMYPARTRLSELLPEPLVAGVIGGVCFLCVAIILSLVTACAMNRRRERRRRKRREDIPIAFQKGQSPQAGSLADSPDSVLKLKLCPLLFSHSSSSSDHSSFEKASRSEYQDQRTQLLSNAAPPPRYTLFESHIGGLSSPTAALESISRGPDGRFIVQPYEETSATFQVKKSLRKDFPQCIGVPGPGGSPKSNSLCSEMDEKKELTLTVNIPRSRSPNSSPGRVKLMAKNFSKSGCFYTDEEGEELCSEVDGEMQGEHSSFYSDNLEKRSRDSLKKYRMCIRTAQSQSREEILNLETVKKDKKAEKESYLPIDRERQVSQMEHEKGIDSLSKCLKLAKEREEIERELKQYTVSHRVQEREGRSDSRAVNQSSLRAGGRDTEWETKDGETEPVWKPQEVTFRPKSKLAMGQSHKDSGFRRGCYFGNTSSPLGQISSPSSFIHWDISPVTSVTSLVPAQSPAENTTPTPMTPMNRTAVRDSGASAGFECTGSPVTECTSLSLLSPTSDTFPHISMDVREAKSRYPERLERGDKEAEVKRCQSQSLLEEDWKHQQHDALAEETILAKGPTLISKAEREEQIEHYSCILGIDLETETERETYPDAFTRSPEATLRCPSEKGESEEDDGKPESLFTGCTLPYEHGRKRDMARENTNDKNFEKEGIRARSRKSDKYLFSDSPSNASAIPLIENDTNSDHSDLSVSKMSGFLKPTLKPPSSPTALCNSQKSRASPLQTSAILEYLSLPGFIEMSVDEPGEVTEITDLLETSADWKHGDFLKAEPNLDPKDSEPHVQKSTETDTNTFVDNHSSHGNVDPCETQKTECFSTELETRKSTSKAATSDSLNEKTDFDLEAGRILSPNATHESLTKKDSTATKSNMQANVIAEQQEHVLEQQRHDFTQKSQVSRTNNIVSRFCQTPTPFLKKSMSSGLNRTVPQAEKSSTFLKKSVSLGSQKWESYESPCPRNYVSERCLRDELPAPDIRIKSYSLGRAPAPFSSRRGVFLKGPPAFRPQNKASWETLRTTETALPHRPRYLPPGMDLQRHKQSSERQSSELQRQAVTFPEMSRWPSDYQHVPGPVQPKSSLSESFRVAQVIPPGPGMARGDFLQPLDSRRGSARAFLPRGYSWPSPYHVSIEPKGKTAREHEGEGETDTEMKDFRDVKEARASYASQSSGRGSVGPSSLLRQSLSLTPSLPGSPETTEESERQGAELKCEEKTITRRNTSVDESYEWDTGDFCIESEILEALRLYSTVEGGSRERDRRRERPRSTIALRELQNKGLLSSVSPSDSQSRMPCGSLSEERFNALRREFQEFRQAQEAAQHDPAPPDTDTALL</sequence>
<feature type="compositionally biased region" description="Basic and acidic residues" evidence="4">
    <location>
        <begin position="1843"/>
        <end position="1873"/>
    </location>
</feature>
<feature type="compositionally biased region" description="Basic and acidic residues" evidence="4">
    <location>
        <begin position="1068"/>
        <end position="1078"/>
    </location>
</feature>
<dbReference type="InterPro" id="IPR013783">
    <property type="entry name" value="Ig-like_fold"/>
</dbReference>
<dbReference type="Proteomes" id="UP000018468">
    <property type="component" value="Linkage group LG1"/>
</dbReference>
<dbReference type="InterPro" id="IPR003598">
    <property type="entry name" value="Ig_sub2"/>
</dbReference>
<dbReference type="EMBL" id="AHAT01008509">
    <property type="status" value="NOT_ANNOTATED_CDS"/>
    <property type="molecule type" value="Genomic_DNA"/>
</dbReference>
<dbReference type="PANTHER" id="PTHR44170">
    <property type="entry name" value="PROTEIN SIDEKICK"/>
    <property type="match status" value="1"/>
</dbReference>
<dbReference type="InterPro" id="IPR013106">
    <property type="entry name" value="Ig_V-set"/>
</dbReference>
<evidence type="ECO:0000256" key="1">
    <source>
        <dbReference type="ARBA" id="ARBA00022737"/>
    </source>
</evidence>